<comment type="caution">
    <text evidence="1">The sequence shown here is derived from an EMBL/GenBank/DDBJ whole genome shotgun (WGS) entry which is preliminary data.</text>
</comment>
<reference evidence="1 2" key="1">
    <citation type="submission" date="2015-01" db="EMBL/GenBank/DDBJ databases">
        <title>Evolution of Trichinella species and genotypes.</title>
        <authorList>
            <person name="Korhonen P.K."/>
            <person name="Edoardo P."/>
            <person name="Giuseppe L.R."/>
            <person name="Gasser R.B."/>
        </authorList>
    </citation>
    <scope>NUCLEOTIDE SEQUENCE [LARGE SCALE GENOMIC DNA]</scope>
    <source>
        <strain evidence="1">ISS1980</strain>
    </source>
</reference>
<name>A0A0V1M468_9BILA</name>
<dbReference type="Proteomes" id="UP000054843">
    <property type="component" value="Unassembled WGS sequence"/>
</dbReference>
<proteinExistence type="predicted"/>
<organism evidence="1 2">
    <name type="scientific">Trichinella papuae</name>
    <dbReference type="NCBI Taxonomy" id="268474"/>
    <lineage>
        <taxon>Eukaryota</taxon>
        <taxon>Metazoa</taxon>
        <taxon>Ecdysozoa</taxon>
        <taxon>Nematoda</taxon>
        <taxon>Enoplea</taxon>
        <taxon>Dorylaimia</taxon>
        <taxon>Trichinellida</taxon>
        <taxon>Trichinellidae</taxon>
        <taxon>Trichinella</taxon>
    </lineage>
</organism>
<accession>A0A0V1M468</accession>
<dbReference type="EMBL" id="JYDO01000236">
    <property type="protein sequence ID" value="KRZ66563.1"/>
    <property type="molecule type" value="Genomic_DNA"/>
</dbReference>
<sequence>DFLSIAEALTNDNDNVISRPIRHEGFISARTRILYFNRERLVTIHLAPMAVALDAEAMQYLISRIAQLILTVSFNELMLRRDLCNLRSAGIINMSLFKSEKYLNRCYKLEIYFLLEKESLIFRALMKFVEAREQQFQKFIYAVLLLLAFCYFDVFDILEKSTQLYFEAENAITVLLFDSTSCSLFLYWLQNMRPLKHLIIPMQQQFTIFYSVY</sequence>
<feature type="non-terminal residue" evidence="1">
    <location>
        <position position="1"/>
    </location>
</feature>
<gene>
    <name evidence="1" type="ORF">T10_6168</name>
</gene>
<dbReference type="AlphaFoldDB" id="A0A0V1M468"/>
<evidence type="ECO:0000313" key="1">
    <source>
        <dbReference type="EMBL" id="KRZ66563.1"/>
    </source>
</evidence>
<protein>
    <submittedName>
        <fullName evidence="1">Uncharacterized protein</fullName>
    </submittedName>
</protein>
<evidence type="ECO:0000313" key="2">
    <source>
        <dbReference type="Proteomes" id="UP000054843"/>
    </source>
</evidence>
<keyword evidence="2" id="KW-1185">Reference proteome</keyword>